<reference evidence="2 3" key="1">
    <citation type="submission" date="2016-09" db="EMBL/GenBank/DDBJ databases">
        <title>Complete genome of Desulfosporosinus sp. OL.</title>
        <authorList>
            <person name="Mardanov A."/>
            <person name="Beletsky A."/>
            <person name="Panova A."/>
            <person name="Karnachuk O."/>
            <person name="Ravin N."/>
        </authorList>
    </citation>
    <scope>NUCLEOTIDE SEQUENCE [LARGE SCALE GENOMIC DNA]</scope>
    <source>
        <strain evidence="2 3">OL</strain>
    </source>
</reference>
<protein>
    <submittedName>
        <fullName evidence="2">Iron-sulfur cluster assembly scaffold protein IscU/NifU-like</fullName>
    </submittedName>
</protein>
<organism evidence="2 3">
    <name type="scientific">Desulfosporosinus metallidurans</name>
    <dbReference type="NCBI Taxonomy" id="1888891"/>
    <lineage>
        <taxon>Bacteria</taxon>
        <taxon>Bacillati</taxon>
        <taxon>Bacillota</taxon>
        <taxon>Clostridia</taxon>
        <taxon>Eubacteriales</taxon>
        <taxon>Desulfitobacteriaceae</taxon>
        <taxon>Desulfosporosinus</taxon>
    </lineage>
</organism>
<evidence type="ECO:0000313" key="2">
    <source>
        <dbReference type="EMBL" id="OLN31542.1"/>
    </source>
</evidence>
<dbReference type="Gene3D" id="3.90.1010.10">
    <property type="match status" value="1"/>
</dbReference>
<accession>A0A1Q8QW49</accession>
<dbReference type="Pfam" id="PF01592">
    <property type="entry name" value="NifU_N"/>
    <property type="match status" value="1"/>
</dbReference>
<gene>
    <name evidence="2" type="ORF">DSOL_2567</name>
</gene>
<dbReference type="STRING" id="1888891.DSOL_2567"/>
<sequence length="161" mass="17307">MIIYSEKVMEHFMSPQNAYSMPDANAQGIYGDPSCGDALIIFLKVQDNVIQEISYLVFGCCASIATSSMTSVLAKGKSLDDALNITEEDVIRALDGLPETKAHCSKLGVSALRNAINKKGIEVITGAKGHAKAAVEQYLQGTLKTTGSVCHEHQHHDECGH</sequence>
<dbReference type="InterPro" id="IPR002871">
    <property type="entry name" value="NIF_FeS_clus_asmbl_NifU_N"/>
</dbReference>
<dbReference type="EMBL" id="MLBF01000017">
    <property type="protein sequence ID" value="OLN31542.1"/>
    <property type="molecule type" value="Genomic_DNA"/>
</dbReference>
<evidence type="ECO:0000313" key="3">
    <source>
        <dbReference type="Proteomes" id="UP000186102"/>
    </source>
</evidence>
<dbReference type="Proteomes" id="UP000186102">
    <property type="component" value="Unassembled WGS sequence"/>
</dbReference>
<dbReference type="PANTHER" id="PTHR10093">
    <property type="entry name" value="IRON-SULFUR CLUSTER ASSEMBLY ENZYME NIFU HOMOLOG"/>
    <property type="match status" value="1"/>
</dbReference>
<dbReference type="CDD" id="cd06664">
    <property type="entry name" value="IscU_like"/>
    <property type="match status" value="1"/>
</dbReference>
<dbReference type="GO" id="GO:0051536">
    <property type="term" value="F:iron-sulfur cluster binding"/>
    <property type="evidence" value="ECO:0007669"/>
    <property type="project" value="InterPro"/>
</dbReference>
<dbReference type="GO" id="GO:0005506">
    <property type="term" value="F:iron ion binding"/>
    <property type="evidence" value="ECO:0007669"/>
    <property type="project" value="InterPro"/>
</dbReference>
<evidence type="ECO:0000259" key="1">
    <source>
        <dbReference type="Pfam" id="PF01592"/>
    </source>
</evidence>
<dbReference type="GO" id="GO:0016226">
    <property type="term" value="P:iron-sulfur cluster assembly"/>
    <property type="evidence" value="ECO:0007669"/>
    <property type="project" value="InterPro"/>
</dbReference>
<dbReference type="InterPro" id="IPR036105">
    <property type="entry name" value="DiNase_FeMo-co_biosyn_sf"/>
</dbReference>
<dbReference type="AlphaFoldDB" id="A0A1Q8QW49"/>
<dbReference type="SUPFAM" id="SSF82649">
    <property type="entry name" value="SufE/NifU"/>
    <property type="match status" value="1"/>
</dbReference>
<keyword evidence="3" id="KW-1185">Reference proteome</keyword>
<dbReference type="SUPFAM" id="SSF53146">
    <property type="entry name" value="Nitrogenase accessory factor-like"/>
    <property type="match status" value="1"/>
</dbReference>
<proteinExistence type="predicted"/>
<feature type="domain" description="NIF system FeS cluster assembly NifU N-terminal" evidence="1">
    <location>
        <begin position="4"/>
        <end position="118"/>
    </location>
</feature>
<name>A0A1Q8QW49_9FIRM</name>
<comment type="caution">
    <text evidence="2">The sequence shown here is derived from an EMBL/GenBank/DDBJ whole genome shotgun (WGS) entry which is preliminary data.</text>
</comment>